<dbReference type="Proteomes" id="UP001183410">
    <property type="component" value="Unassembled WGS sequence"/>
</dbReference>
<proteinExistence type="predicted"/>
<evidence type="ECO:0000256" key="1">
    <source>
        <dbReference type="SAM" id="MobiDB-lite"/>
    </source>
</evidence>
<dbReference type="EMBL" id="JAVREO010000007">
    <property type="protein sequence ID" value="MDT0267304.1"/>
    <property type="molecule type" value="Genomic_DNA"/>
</dbReference>
<feature type="region of interest" description="Disordered" evidence="1">
    <location>
        <begin position="1"/>
        <end position="40"/>
    </location>
</feature>
<keyword evidence="3" id="KW-1185">Reference proteome</keyword>
<gene>
    <name evidence="2" type="ORF">RM844_13520</name>
</gene>
<comment type="caution">
    <text evidence="2">The sequence shown here is derived from an EMBL/GenBank/DDBJ whole genome shotgun (WGS) entry which is preliminary data.</text>
</comment>
<organism evidence="2 3">
    <name type="scientific">Streptomyces chisholmiae</name>
    <dbReference type="NCBI Taxonomy" id="3075540"/>
    <lineage>
        <taxon>Bacteria</taxon>
        <taxon>Bacillati</taxon>
        <taxon>Actinomycetota</taxon>
        <taxon>Actinomycetes</taxon>
        <taxon>Kitasatosporales</taxon>
        <taxon>Streptomycetaceae</taxon>
        <taxon>Streptomyces</taxon>
    </lineage>
</organism>
<sequence length="40" mass="4445">MRKSEDSQGRWQPIRSDQGMGLGGGGRAGHTIRLDRIRAH</sequence>
<evidence type="ECO:0000313" key="3">
    <source>
        <dbReference type="Proteomes" id="UP001183410"/>
    </source>
</evidence>
<protein>
    <submittedName>
        <fullName evidence="2">Uncharacterized protein</fullName>
    </submittedName>
</protein>
<name>A0ABU2JS02_9ACTN</name>
<reference evidence="3" key="1">
    <citation type="submission" date="2023-07" db="EMBL/GenBank/DDBJ databases">
        <title>30 novel species of actinomycetes from the DSMZ collection.</title>
        <authorList>
            <person name="Nouioui I."/>
        </authorList>
    </citation>
    <scope>NUCLEOTIDE SEQUENCE [LARGE SCALE GENOMIC DNA]</scope>
    <source>
        <strain evidence="3">DSM 44915</strain>
    </source>
</reference>
<evidence type="ECO:0000313" key="2">
    <source>
        <dbReference type="EMBL" id="MDT0267304.1"/>
    </source>
</evidence>
<accession>A0ABU2JS02</accession>
<dbReference type="RefSeq" id="WP_311667366.1">
    <property type="nucleotide sequence ID" value="NZ_JAVREO010000007.1"/>
</dbReference>